<dbReference type="OrthoDB" id="6270329at2759"/>
<reference evidence="8 9" key="1">
    <citation type="journal article" date="2018" name="Mol. Plant">
        <title>The genome of Artemisia annua provides insight into the evolution of Asteraceae family and artemisinin biosynthesis.</title>
        <authorList>
            <person name="Shen Q."/>
            <person name="Zhang L."/>
            <person name="Liao Z."/>
            <person name="Wang S."/>
            <person name="Yan T."/>
            <person name="Shi P."/>
            <person name="Liu M."/>
            <person name="Fu X."/>
            <person name="Pan Q."/>
            <person name="Wang Y."/>
            <person name="Lv Z."/>
            <person name="Lu X."/>
            <person name="Zhang F."/>
            <person name="Jiang W."/>
            <person name="Ma Y."/>
            <person name="Chen M."/>
            <person name="Hao X."/>
            <person name="Li L."/>
            <person name="Tang Y."/>
            <person name="Lv G."/>
            <person name="Zhou Y."/>
            <person name="Sun X."/>
            <person name="Brodelius P.E."/>
            <person name="Rose J.K.C."/>
            <person name="Tang K."/>
        </authorList>
    </citation>
    <scope>NUCLEOTIDE SEQUENCE [LARGE SCALE GENOMIC DNA]</scope>
    <source>
        <strain evidence="9">cv. Huhao1</strain>
        <tissue evidence="8">Leaf</tissue>
    </source>
</reference>
<keyword evidence="9" id="KW-1185">Reference proteome</keyword>
<evidence type="ECO:0000256" key="1">
    <source>
        <dbReference type="ARBA" id="ARBA00004049"/>
    </source>
</evidence>
<accession>A0A2U1MH37</accession>
<evidence type="ECO:0000256" key="6">
    <source>
        <dbReference type="ARBA" id="ARBA00023242"/>
    </source>
</evidence>
<dbReference type="Pfam" id="PF02042">
    <property type="entry name" value="RWP-RK"/>
    <property type="match status" value="1"/>
</dbReference>
<dbReference type="GO" id="GO:0003677">
    <property type="term" value="F:DNA binding"/>
    <property type="evidence" value="ECO:0007669"/>
    <property type="project" value="UniProtKB-KW"/>
</dbReference>
<organism evidence="8 9">
    <name type="scientific">Artemisia annua</name>
    <name type="common">Sweet wormwood</name>
    <dbReference type="NCBI Taxonomy" id="35608"/>
    <lineage>
        <taxon>Eukaryota</taxon>
        <taxon>Viridiplantae</taxon>
        <taxon>Streptophyta</taxon>
        <taxon>Embryophyta</taxon>
        <taxon>Tracheophyta</taxon>
        <taxon>Spermatophyta</taxon>
        <taxon>Magnoliopsida</taxon>
        <taxon>eudicotyledons</taxon>
        <taxon>Gunneridae</taxon>
        <taxon>Pentapetalae</taxon>
        <taxon>asterids</taxon>
        <taxon>campanulids</taxon>
        <taxon>Asterales</taxon>
        <taxon>Asteraceae</taxon>
        <taxon>Asteroideae</taxon>
        <taxon>Anthemideae</taxon>
        <taxon>Artemisiinae</taxon>
        <taxon>Artemisia</taxon>
    </lineage>
</organism>
<keyword evidence="2" id="KW-0805">Transcription regulation</keyword>
<dbReference type="PANTHER" id="PTHR46373">
    <property type="entry name" value="PROTEIN RKD4"/>
    <property type="match status" value="1"/>
</dbReference>
<evidence type="ECO:0000256" key="4">
    <source>
        <dbReference type="ARBA" id="ARBA00023125"/>
    </source>
</evidence>
<comment type="caution">
    <text evidence="8">The sequence shown here is derived from an EMBL/GenBank/DDBJ whole genome shotgun (WGS) entry which is preliminary data.</text>
</comment>
<comment type="function">
    <text evidence="1">Putative transcription factor.</text>
</comment>
<evidence type="ECO:0000256" key="2">
    <source>
        <dbReference type="ARBA" id="ARBA00023015"/>
    </source>
</evidence>
<dbReference type="Proteomes" id="UP000245207">
    <property type="component" value="Unassembled WGS sequence"/>
</dbReference>
<dbReference type="PROSITE" id="PS51519">
    <property type="entry name" value="RWP_RK"/>
    <property type="match status" value="1"/>
</dbReference>
<evidence type="ECO:0000256" key="3">
    <source>
        <dbReference type="ARBA" id="ARBA00023054"/>
    </source>
</evidence>
<keyword evidence="5" id="KW-0804">Transcription</keyword>
<evidence type="ECO:0000256" key="5">
    <source>
        <dbReference type="ARBA" id="ARBA00023163"/>
    </source>
</evidence>
<evidence type="ECO:0000313" key="8">
    <source>
        <dbReference type="EMBL" id="PWA60538.1"/>
    </source>
</evidence>
<dbReference type="STRING" id="35608.A0A2U1MH37"/>
<keyword evidence="3" id="KW-0175">Coiled coil</keyword>
<sequence>MALTREVIAQYFYMPISQAAKKLNVGLIVFKKQCQELGIHRWPHRKLMSIQSLINNVQIMKRWKMVTVVIMMSKSS</sequence>
<evidence type="ECO:0000313" key="9">
    <source>
        <dbReference type="Proteomes" id="UP000245207"/>
    </source>
</evidence>
<dbReference type="GO" id="GO:0003700">
    <property type="term" value="F:DNA-binding transcription factor activity"/>
    <property type="evidence" value="ECO:0007669"/>
    <property type="project" value="InterPro"/>
</dbReference>
<name>A0A2U1MH37_ARTAN</name>
<evidence type="ECO:0000259" key="7">
    <source>
        <dbReference type="PROSITE" id="PS51519"/>
    </source>
</evidence>
<gene>
    <name evidence="8" type="ORF">CTI12_AA381470</name>
</gene>
<dbReference type="AlphaFoldDB" id="A0A2U1MH37"/>
<keyword evidence="4" id="KW-0238">DNA-binding</keyword>
<dbReference type="InterPro" id="IPR003035">
    <property type="entry name" value="RWP-RK_dom"/>
</dbReference>
<dbReference type="PANTHER" id="PTHR46373:SF20">
    <property type="entry name" value="PROTEIN RKD1"/>
    <property type="match status" value="1"/>
</dbReference>
<dbReference type="EMBL" id="PKPP01005330">
    <property type="protein sequence ID" value="PWA60538.1"/>
    <property type="molecule type" value="Genomic_DNA"/>
</dbReference>
<dbReference type="InterPro" id="IPR044607">
    <property type="entry name" value="RKD-like"/>
</dbReference>
<keyword evidence="6" id="KW-0539">Nucleus</keyword>
<feature type="domain" description="RWP-RK" evidence="7">
    <location>
        <begin position="1"/>
        <end position="72"/>
    </location>
</feature>
<protein>
    <submittedName>
        <fullName evidence="8">Protein RKD1</fullName>
    </submittedName>
</protein>
<proteinExistence type="predicted"/>